<dbReference type="RefSeq" id="WP_348944459.1">
    <property type="nucleotide sequence ID" value="NZ_CP157355.1"/>
</dbReference>
<dbReference type="GO" id="GO:0005975">
    <property type="term" value="P:carbohydrate metabolic process"/>
    <property type="evidence" value="ECO:0007669"/>
    <property type="project" value="InterPro"/>
</dbReference>
<dbReference type="KEGG" id="cmav:ABHF33_13645"/>
<feature type="compositionally biased region" description="Pro residues" evidence="7">
    <location>
        <begin position="221"/>
        <end position="230"/>
    </location>
</feature>
<dbReference type="PANTHER" id="PTHR45708">
    <property type="entry name" value="ENDOCHITINASE"/>
    <property type="match status" value="1"/>
</dbReference>
<comment type="similarity">
    <text evidence="6">Belongs to the glycosyl hydrolase 18 family.</text>
</comment>
<dbReference type="GO" id="GO:0008843">
    <property type="term" value="F:endochitinase activity"/>
    <property type="evidence" value="ECO:0007669"/>
    <property type="project" value="UniProtKB-EC"/>
</dbReference>
<dbReference type="CDD" id="cd12214">
    <property type="entry name" value="ChiA1_BD"/>
    <property type="match status" value="1"/>
</dbReference>
<name>A0AAU7F964_9NEIS</name>
<dbReference type="InterPro" id="IPR017853">
    <property type="entry name" value="GH"/>
</dbReference>
<dbReference type="SUPFAM" id="SSF51445">
    <property type="entry name" value="(Trans)glycosidases"/>
    <property type="match status" value="1"/>
</dbReference>
<dbReference type="GO" id="GO:0030246">
    <property type="term" value="F:carbohydrate binding"/>
    <property type="evidence" value="ECO:0007669"/>
    <property type="project" value="InterPro"/>
</dbReference>
<dbReference type="AlphaFoldDB" id="A0AAU7F964"/>
<feature type="domain" description="GH18" evidence="9">
    <location>
        <begin position="262"/>
        <end position="575"/>
    </location>
</feature>
<feature type="chain" id="PRO_5043504277" description="chitinase" evidence="8">
    <location>
        <begin position="28"/>
        <end position="577"/>
    </location>
</feature>
<dbReference type="CDD" id="cd02871">
    <property type="entry name" value="GH18_chitinase_D-like"/>
    <property type="match status" value="1"/>
</dbReference>
<evidence type="ECO:0000256" key="5">
    <source>
        <dbReference type="RuleBase" id="RU000489"/>
    </source>
</evidence>
<evidence type="ECO:0000256" key="6">
    <source>
        <dbReference type="RuleBase" id="RU004453"/>
    </source>
</evidence>
<accession>A0AAU7F964</accession>
<dbReference type="InterPro" id="IPR001579">
    <property type="entry name" value="Glyco_hydro_18_chit_AS"/>
</dbReference>
<dbReference type="Pfam" id="PF00704">
    <property type="entry name" value="Glyco_hydro_18"/>
    <property type="match status" value="1"/>
</dbReference>
<organism evidence="10">
    <name type="scientific">Chitinibacter mangrovi</name>
    <dbReference type="NCBI Taxonomy" id="3153927"/>
    <lineage>
        <taxon>Bacteria</taxon>
        <taxon>Pseudomonadati</taxon>
        <taxon>Pseudomonadota</taxon>
        <taxon>Betaproteobacteria</taxon>
        <taxon>Neisseriales</taxon>
        <taxon>Chitinibacteraceae</taxon>
        <taxon>Chitinibacter</taxon>
    </lineage>
</organism>
<dbReference type="PANTHER" id="PTHR45708:SF49">
    <property type="entry name" value="ENDOCHITINASE"/>
    <property type="match status" value="1"/>
</dbReference>
<proteinExistence type="inferred from homology"/>
<evidence type="ECO:0000256" key="4">
    <source>
        <dbReference type="ARBA" id="ARBA00023295"/>
    </source>
</evidence>
<dbReference type="InterPro" id="IPR001223">
    <property type="entry name" value="Glyco_hydro18_cat"/>
</dbReference>
<keyword evidence="3" id="KW-0119">Carbohydrate metabolism</keyword>
<dbReference type="EMBL" id="CP157355">
    <property type="protein sequence ID" value="XBM00093.1"/>
    <property type="molecule type" value="Genomic_DNA"/>
</dbReference>
<dbReference type="PROSITE" id="PS01095">
    <property type="entry name" value="GH18_1"/>
    <property type="match status" value="1"/>
</dbReference>
<dbReference type="Gene3D" id="2.10.10.20">
    <property type="entry name" value="Carbohydrate-binding module superfamily 5/12"/>
    <property type="match status" value="2"/>
</dbReference>
<dbReference type="InterPro" id="IPR036573">
    <property type="entry name" value="CBM_sf_5/12"/>
</dbReference>
<dbReference type="CDD" id="cd12215">
    <property type="entry name" value="ChiC_BD"/>
    <property type="match status" value="1"/>
</dbReference>
<evidence type="ECO:0000313" key="10">
    <source>
        <dbReference type="EMBL" id="XBM00093.1"/>
    </source>
</evidence>
<dbReference type="PROSITE" id="PS51910">
    <property type="entry name" value="GH18_2"/>
    <property type="match status" value="1"/>
</dbReference>
<feature type="compositionally biased region" description="Low complexity" evidence="7">
    <location>
        <begin position="231"/>
        <end position="256"/>
    </location>
</feature>
<protein>
    <recommendedName>
        <fullName evidence="1">chitinase</fullName>
        <ecNumber evidence="1">3.2.1.14</ecNumber>
    </recommendedName>
</protein>
<dbReference type="Gene3D" id="3.20.20.80">
    <property type="entry name" value="Glycosidases"/>
    <property type="match status" value="1"/>
</dbReference>
<keyword evidence="2 5" id="KW-0378">Hydrolase</keyword>
<evidence type="ECO:0000256" key="8">
    <source>
        <dbReference type="SAM" id="SignalP"/>
    </source>
</evidence>
<dbReference type="InterPro" id="IPR011583">
    <property type="entry name" value="Chitinase_II/V-like_cat"/>
</dbReference>
<dbReference type="EC" id="3.2.1.14" evidence="1"/>
<feature type="region of interest" description="Disordered" evidence="7">
    <location>
        <begin position="221"/>
        <end position="258"/>
    </location>
</feature>
<gene>
    <name evidence="10" type="ORF">ABHF33_13645</name>
</gene>
<reference evidence="10" key="1">
    <citation type="submission" date="2024-05" db="EMBL/GenBank/DDBJ databases">
        <authorList>
            <person name="Yang L."/>
            <person name="Pan L."/>
        </authorList>
    </citation>
    <scope>NUCLEOTIDE SEQUENCE</scope>
    <source>
        <strain evidence="10">FCG-7</strain>
    </source>
</reference>
<dbReference type="GO" id="GO:0008061">
    <property type="term" value="F:chitin binding"/>
    <property type="evidence" value="ECO:0007669"/>
    <property type="project" value="InterPro"/>
</dbReference>
<feature type="signal peptide" evidence="8">
    <location>
        <begin position="1"/>
        <end position="27"/>
    </location>
</feature>
<dbReference type="GO" id="GO:0005576">
    <property type="term" value="C:extracellular region"/>
    <property type="evidence" value="ECO:0007669"/>
    <property type="project" value="InterPro"/>
</dbReference>
<evidence type="ECO:0000256" key="3">
    <source>
        <dbReference type="ARBA" id="ARBA00023277"/>
    </source>
</evidence>
<evidence type="ECO:0000256" key="7">
    <source>
        <dbReference type="SAM" id="MobiDB-lite"/>
    </source>
</evidence>
<dbReference type="SUPFAM" id="SSF51055">
    <property type="entry name" value="Carbohydrate binding domain"/>
    <property type="match status" value="2"/>
</dbReference>
<keyword evidence="4 5" id="KW-0326">Glycosidase</keyword>
<dbReference type="InterPro" id="IPR003610">
    <property type="entry name" value="CBM5/12"/>
</dbReference>
<dbReference type="Pfam" id="PF02839">
    <property type="entry name" value="CBM_5_12"/>
    <property type="match status" value="2"/>
</dbReference>
<evidence type="ECO:0000259" key="9">
    <source>
        <dbReference type="PROSITE" id="PS51910"/>
    </source>
</evidence>
<dbReference type="InterPro" id="IPR050542">
    <property type="entry name" value="Glycosyl_Hydrlase18_Chitinase"/>
</dbReference>
<dbReference type="SMART" id="SM00636">
    <property type="entry name" value="Glyco_18"/>
    <property type="match status" value="1"/>
</dbReference>
<evidence type="ECO:0000256" key="2">
    <source>
        <dbReference type="ARBA" id="ARBA00022801"/>
    </source>
</evidence>
<evidence type="ECO:0000256" key="1">
    <source>
        <dbReference type="ARBA" id="ARBA00012729"/>
    </source>
</evidence>
<sequence length="577" mass="60670">MSQHVSGKANRLALLLSSMLLAATVQAANWQEGTSYTAGSSVDYNGKTYTALVTHTAFAGANWNPAATPTLWKESGSNVTAAPTLAPSNTPLVTTTPTSKPVLTPAPVNGSWDKTLVYTGGQRVTYNGATYEAKWWNQGDTPGASEWGPWKLVGTAQTPLPPTPSPSPIGSCISPGFTPECTPTPSPTATPAVTPVVTPVVTPIRPNCPGYPAAAVYSTCPPPSPSPSATPAPTASPTATPALTPSPTPVGTTPSPDGLPKHALIGYWHNFTNPSGDTYRIRDVAPEWDVIMISFADDAGNGAVAFNLDKNGGTEAEFIADVAAKRAQGKKVILSLGGQEGRMTLSSKENVTNFVNSLHAIITKYGFDGIDLDLESGAGVVLGTPIINNLIDAVKQLKAKVGPSFYLSMAPEHPYVQGGYVAYSGIWGAYLPIIDALRDDLNMIHVQYYNNGGLWTPYSNGALNEGTVDGLVGGSLMLIEGFKTVGGTGWEFKGLRPDQVAFGVPSGRSSANTGFVSNQVVSDALTCLTQLKNCGMVKPKQAYPDYRGVMTWSINWDKKDGYNFSKPTSATLKALPK</sequence>
<dbReference type="SMART" id="SM00495">
    <property type="entry name" value="ChtBD3"/>
    <property type="match status" value="2"/>
</dbReference>
<keyword evidence="8" id="KW-0732">Signal</keyword>